<feature type="repeat" description="ANK" evidence="3">
    <location>
        <begin position="50"/>
        <end position="82"/>
    </location>
</feature>
<dbReference type="PROSITE" id="PS50297">
    <property type="entry name" value="ANK_REP_REGION"/>
    <property type="match status" value="3"/>
</dbReference>
<feature type="repeat" description="ANK" evidence="3">
    <location>
        <begin position="86"/>
        <end position="116"/>
    </location>
</feature>
<feature type="compositionally biased region" description="Polar residues" evidence="4">
    <location>
        <begin position="216"/>
        <end position="234"/>
    </location>
</feature>
<proteinExistence type="predicted"/>
<protein>
    <recommendedName>
        <fullName evidence="7">Ankyrin Repeat</fullName>
    </recommendedName>
</protein>
<gene>
    <name evidence="5" type="ORF">FOL47_010394</name>
</gene>
<name>A0A7J6MQH7_PERCH</name>
<evidence type="ECO:0000313" key="6">
    <source>
        <dbReference type="Proteomes" id="UP000591131"/>
    </source>
</evidence>
<evidence type="ECO:0000256" key="3">
    <source>
        <dbReference type="PROSITE-ProRule" id="PRU00023"/>
    </source>
</evidence>
<feature type="region of interest" description="Disordered" evidence="4">
    <location>
        <begin position="179"/>
        <end position="253"/>
    </location>
</feature>
<dbReference type="Pfam" id="PF12796">
    <property type="entry name" value="Ank_2"/>
    <property type="match status" value="2"/>
</dbReference>
<dbReference type="PANTHER" id="PTHR24173:SF74">
    <property type="entry name" value="ANKYRIN REPEAT DOMAIN-CONTAINING PROTEIN 16"/>
    <property type="match status" value="1"/>
</dbReference>
<dbReference type="SUPFAM" id="SSF48403">
    <property type="entry name" value="Ankyrin repeat"/>
    <property type="match status" value="1"/>
</dbReference>
<evidence type="ECO:0000313" key="5">
    <source>
        <dbReference type="EMBL" id="KAF4673587.1"/>
    </source>
</evidence>
<keyword evidence="1" id="KW-0677">Repeat</keyword>
<dbReference type="Gene3D" id="1.25.40.20">
    <property type="entry name" value="Ankyrin repeat-containing domain"/>
    <property type="match status" value="1"/>
</dbReference>
<dbReference type="InterPro" id="IPR036770">
    <property type="entry name" value="Ankyrin_rpt-contain_sf"/>
</dbReference>
<dbReference type="PROSITE" id="PS50088">
    <property type="entry name" value="ANK_REPEAT"/>
    <property type="match status" value="3"/>
</dbReference>
<evidence type="ECO:0008006" key="7">
    <source>
        <dbReference type="Google" id="ProtNLM"/>
    </source>
</evidence>
<dbReference type="InterPro" id="IPR002110">
    <property type="entry name" value="Ankyrin_rpt"/>
</dbReference>
<comment type="caution">
    <text evidence="5">The sequence shown here is derived from an EMBL/GenBank/DDBJ whole genome shotgun (WGS) entry which is preliminary data.</text>
</comment>
<sequence>MRKILDAKADPNIQDRTRQSPLLVAAAEGHSEMCKLLVQRGATVAATNSLGSSALAVAVNAGHVRTVETLLKLKADINRKDIWLDTPLMIACRRNQSLPMLELLLQYGADVSTRNSYGETAVDIARKAGSIEACRALSSRPLSTPNSDAPYVPCSDMSSVATFAREALRELELIKKGLQSQLESSKPSSAQHTSKPLDASWRSMSTGLPSARRSVTPKTAQSVQRRHVMSSSGPLQRHALRSAPSRPRQSPQLQSDEAVIIAYAYGPQDKKECIFMDHTGKLGTAVCSGTLARSWPAGSILLGNNNGLSEPLVGPVGFDRDQLYYLLAANCQGLPAAEKGAARGESSPRYCLVQGQVRQTHRIVWHEDTEILADIEIDWPSEVIRKVKVGPSRSVPEETLESLIHVPGTLMLLQRLGSSYRLIQWMSRPRRDSDDARSDAGSTGGRAFDPTCFVSSLSDL</sequence>
<organism evidence="5 6">
    <name type="scientific">Perkinsus chesapeaki</name>
    <name type="common">Clam parasite</name>
    <name type="synonym">Perkinsus andrewsi</name>
    <dbReference type="NCBI Taxonomy" id="330153"/>
    <lineage>
        <taxon>Eukaryota</taxon>
        <taxon>Sar</taxon>
        <taxon>Alveolata</taxon>
        <taxon>Perkinsozoa</taxon>
        <taxon>Perkinsea</taxon>
        <taxon>Perkinsida</taxon>
        <taxon>Perkinsidae</taxon>
        <taxon>Perkinsus</taxon>
    </lineage>
</organism>
<feature type="repeat" description="ANK" evidence="3">
    <location>
        <begin position="17"/>
        <end position="49"/>
    </location>
</feature>
<keyword evidence="6" id="KW-1185">Reference proteome</keyword>
<accession>A0A7J6MQH7</accession>
<reference evidence="5 6" key="1">
    <citation type="submission" date="2020-04" db="EMBL/GenBank/DDBJ databases">
        <title>Perkinsus chesapeaki whole genome sequence.</title>
        <authorList>
            <person name="Bogema D.R."/>
        </authorList>
    </citation>
    <scope>NUCLEOTIDE SEQUENCE [LARGE SCALE GENOMIC DNA]</scope>
    <source>
        <strain evidence="5">ATCC PRA-425</strain>
    </source>
</reference>
<dbReference type="PANTHER" id="PTHR24173">
    <property type="entry name" value="ANKYRIN REPEAT CONTAINING"/>
    <property type="match status" value="1"/>
</dbReference>
<keyword evidence="2 3" id="KW-0040">ANK repeat</keyword>
<feature type="compositionally biased region" description="Polar residues" evidence="4">
    <location>
        <begin position="179"/>
        <end position="194"/>
    </location>
</feature>
<evidence type="ECO:0000256" key="1">
    <source>
        <dbReference type="ARBA" id="ARBA00022737"/>
    </source>
</evidence>
<dbReference type="SMART" id="SM00248">
    <property type="entry name" value="ANK"/>
    <property type="match status" value="4"/>
</dbReference>
<dbReference type="OrthoDB" id="425199at2759"/>
<dbReference type="Proteomes" id="UP000591131">
    <property type="component" value="Unassembled WGS sequence"/>
</dbReference>
<dbReference type="AlphaFoldDB" id="A0A7J6MQH7"/>
<evidence type="ECO:0000256" key="2">
    <source>
        <dbReference type="ARBA" id="ARBA00023043"/>
    </source>
</evidence>
<evidence type="ECO:0000256" key="4">
    <source>
        <dbReference type="SAM" id="MobiDB-lite"/>
    </source>
</evidence>
<dbReference type="EMBL" id="JAAPAO010000080">
    <property type="protein sequence ID" value="KAF4673587.1"/>
    <property type="molecule type" value="Genomic_DNA"/>
</dbReference>